<dbReference type="Proteomes" id="UP000499080">
    <property type="component" value="Unassembled WGS sequence"/>
</dbReference>
<organism evidence="1 2">
    <name type="scientific">Araneus ventricosus</name>
    <name type="common">Orbweaver spider</name>
    <name type="synonym">Epeira ventricosa</name>
    <dbReference type="NCBI Taxonomy" id="182803"/>
    <lineage>
        <taxon>Eukaryota</taxon>
        <taxon>Metazoa</taxon>
        <taxon>Ecdysozoa</taxon>
        <taxon>Arthropoda</taxon>
        <taxon>Chelicerata</taxon>
        <taxon>Arachnida</taxon>
        <taxon>Araneae</taxon>
        <taxon>Araneomorphae</taxon>
        <taxon>Entelegynae</taxon>
        <taxon>Araneoidea</taxon>
        <taxon>Araneidae</taxon>
        <taxon>Araneus</taxon>
    </lineage>
</organism>
<keyword evidence="2" id="KW-1185">Reference proteome</keyword>
<protein>
    <submittedName>
        <fullName evidence="1">Uncharacterized protein</fullName>
    </submittedName>
</protein>
<accession>A0A4Y2AD99</accession>
<gene>
    <name evidence="1" type="ORF">AVEN_41931_1</name>
</gene>
<proteinExistence type="predicted"/>
<dbReference type="EMBL" id="BGPR01000012">
    <property type="protein sequence ID" value="GBL77567.1"/>
    <property type="molecule type" value="Genomic_DNA"/>
</dbReference>
<reference evidence="1 2" key="1">
    <citation type="journal article" date="2019" name="Sci. Rep.">
        <title>Orb-weaving spider Araneus ventricosus genome elucidates the spidroin gene catalogue.</title>
        <authorList>
            <person name="Kono N."/>
            <person name="Nakamura H."/>
            <person name="Ohtoshi R."/>
            <person name="Moran D.A.P."/>
            <person name="Shinohara A."/>
            <person name="Yoshida Y."/>
            <person name="Fujiwara M."/>
            <person name="Mori M."/>
            <person name="Tomita M."/>
            <person name="Arakawa K."/>
        </authorList>
    </citation>
    <scope>NUCLEOTIDE SEQUENCE [LARGE SCALE GENOMIC DNA]</scope>
</reference>
<dbReference type="AlphaFoldDB" id="A0A4Y2AD99"/>
<name>A0A4Y2AD99_ARAVE</name>
<evidence type="ECO:0000313" key="2">
    <source>
        <dbReference type="Proteomes" id="UP000499080"/>
    </source>
</evidence>
<comment type="caution">
    <text evidence="1">The sequence shown here is derived from an EMBL/GenBank/DDBJ whole genome shotgun (WGS) entry which is preliminary data.</text>
</comment>
<evidence type="ECO:0000313" key="1">
    <source>
        <dbReference type="EMBL" id="GBL77567.1"/>
    </source>
</evidence>
<sequence length="260" mass="29860">MGFQKGAQEYNAESFHHSFIFPSFLQLFPRLAAPQPTAKEEITPEKLNRQQDNIQFLQCGGILSGKIHLSGFQKGAQEYNAESFRHSFIFPAFFSYSLNQQLSANRQEEITPKGSIDSLSSVWWNSHLFPKLAALSQPLKEEITPKSTKTVSSSVVEFIVSKYPFSKGVSRRSTGIQCRIISSLFHFSCFLQLFPRLAALSQPLKEEITPRKAQQTVSSVWWNSHVNKYPFKWRFKKEHRKTMPKHVVTMSFFFLSSVIL</sequence>